<accession>U4TQR0</accession>
<keyword evidence="2" id="KW-1185">Reference proteome</keyword>
<proteinExistence type="predicted"/>
<dbReference type="STRING" id="1231336.L248_0238"/>
<evidence type="ECO:0008006" key="3">
    <source>
        <dbReference type="Google" id="ProtNLM"/>
    </source>
</evidence>
<gene>
    <name evidence="1" type="ORF">L248_0238</name>
</gene>
<reference evidence="2" key="1">
    <citation type="journal article" date="2013" name="Genome Announc.">
        <title>Whole-Genome Sequencing of Lactobacillus shenzhenensis Strain LY-73T.</title>
        <authorList>
            <person name="Lin Z."/>
            <person name="Liu Z."/>
            <person name="Yang R."/>
            <person name="Zou Y."/>
            <person name="Wan D."/>
            <person name="Chen J."/>
            <person name="Guo M."/>
            <person name="Zhao J."/>
            <person name="Fang C."/>
            <person name="Yang R."/>
            <person name="Liu F."/>
        </authorList>
    </citation>
    <scope>NUCLEOTIDE SEQUENCE [LARGE SCALE GENOMIC DNA]</scope>
    <source>
        <strain evidence="2">LY-73</strain>
    </source>
</reference>
<dbReference type="OrthoDB" id="2189687at2"/>
<organism evidence="1 2">
    <name type="scientific">Schleiferilactobacillus shenzhenensis LY-73</name>
    <dbReference type="NCBI Taxonomy" id="1231336"/>
    <lineage>
        <taxon>Bacteria</taxon>
        <taxon>Bacillati</taxon>
        <taxon>Bacillota</taxon>
        <taxon>Bacilli</taxon>
        <taxon>Lactobacillales</taxon>
        <taxon>Lactobacillaceae</taxon>
        <taxon>Schleiferilactobacillus</taxon>
    </lineage>
</organism>
<name>U4TQR0_9LACO</name>
<dbReference type="HOGENOM" id="CLU_151843_0_0_9"/>
<sequence>MLVKYKNDYEKIAMGLLSFVPDLKPLDHLQTEMALYQNDPEYLLYLWRPADSRDFAGVVGVQVSQDIILVRHISLMPSERGTHQTFMVFDELAKLYPHQKLMGTFETTPLLVKWEKQRGEEPTPPEDDPR</sequence>
<dbReference type="AlphaFoldDB" id="U4TQR0"/>
<evidence type="ECO:0000313" key="1">
    <source>
        <dbReference type="EMBL" id="ERL66559.1"/>
    </source>
</evidence>
<dbReference type="RefSeq" id="WP_022528185.1">
    <property type="nucleotide sequence ID" value="NZ_KI271582.1"/>
</dbReference>
<dbReference type="EMBL" id="KI271582">
    <property type="protein sequence ID" value="ERL66559.1"/>
    <property type="molecule type" value="Genomic_DNA"/>
</dbReference>
<dbReference type="eggNOG" id="COG0456">
    <property type="taxonomic scope" value="Bacteria"/>
</dbReference>
<dbReference type="Proteomes" id="UP000030647">
    <property type="component" value="Unassembled WGS sequence"/>
</dbReference>
<protein>
    <recommendedName>
        <fullName evidence="3">RibT</fullName>
    </recommendedName>
</protein>
<evidence type="ECO:0000313" key="2">
    <source>
        <dbReference type="Proteomes" id="UP000030647"/>
    </source>
</evidence>